<dbReference type="InterPro" id="IPR003524">
    <property type="entry name" value="PNAcMuramoyl-5peptid_Trfase"/>
</dbReference>
<dbReference type="PROSITE" id="PS01348">
    <property type="entry name" value="MRAY_2"/>
    <property type="match status" value="1"/>
</dbReference>
<feature type="transmembrane region" description="Helical" evidence="7">
    <location>
        <begin position="267"/>
        <end position="287"/>
    </location>
</feature>
<feature type="transmembrane region" description="Helical" evidence="7">
    <location>
        <begin position="345"/>
        <end position="364"/>
    </location>
</feature>
<evidence type="ECO:0000313" key="10">
    <source>
        <dbReference type="Proteomes" id="UP001597055"/>
    </source>
</evidence>
<comment type="cofactor">
    <cofactor evidence="7">
        <name>Mg(2+)</name>
        <dbReference type="ChEBI" id="CHEBI:18420"/>
    </cofactor>
</comment>
<keyword evidence="7" id="KW-0479">Metal-binding</keyword>
<feature type="transmembrane region" description="Helical" evidence="7">
    <location>
        <begin position="81"/>
        <end position="99"/>
    </location>
</feature>
<comment type="function">
    <text evidence="7">Catalyzes the initial step of the lipid cycle reactions in the biosynthesis of the cell wall peptidoglycan: transfers peptidoglycan precursor phospho-MurNAc-pentapeptide from UDP-MurNAc-pentapeptide onto the lipid carrier undecaprenyl phosphate, yielding undecaprenyl-pyrophosphoryl-MurNAc-pentapeptide, known as lipid I.</text>
</comment>
<dbReference type="NCBIfam" id="TIGR00445">
    <property type="entry name" value="mraY"/>
    <property type="match status" value="1"/>
</dbReference>
<keyword evidence="7" id="KW-0133">Cell shape</keyword>
<feature type="transmembrane region" description="Helical" evidence="7">
    <location>
        <begin position="55"/>
        <end position="75"/>
    </location>
</feature>
<dbReference type="EC" id="2.7.8.13" evidence="7 8"/>
<evidence type="ECO:0000256" key="1">
    <source>
        <dbReference type="ARBA" id="ARBA00004141"/>
    </source>
</evidence>
<keyword evidence="10" id="KW-1185">Reference proteome</keyword>
<feature type="transmembrane region" description="Helical" evidence="7">
    <location>
        <begin position="119"/>
        <end position="137"/>
    </location>
</feature>
<keyword evidence="7" id="KW-0132">Cell division</keyword>
<protein>
    <recommendedName>
        <fullName evidence="7 8">Phospho-N-acetylmuramoyl-pentapeptide-transferase</fullName>
        <ecNumber evidence="7 8">2.7.8.13</ecNumber>
    </recommendedName>
    <alternativeName>
        <fullName evidence="7">UDP-MurNAc-pentapeptide phosphotransferase</fullName>
    </alternativeName>
</protein>
<evidence type="ECO:0000256" key="6">
    <source>
        <dbReference type="ARBA" id="ARBA00023136"/>
    </source>
</evidence>
<keyword evidence="7" id="KW-0961">Cell wall biogenesis/degradation</keyword>
<keyword evidence="7" id="KW-0131">Cell cycle</keyword>
<evidence type="ECO:0000256" key="8">
    <source>
        <dbReference type="NCBIfam" id="TIGR00445"/>
    </source>
</evidence>
<feature type="transmembrane region" description="Helical" evidence="7">
    <location>
        <begin position="241"/>
        <end position="260"/>
    </location>
</feature>
<evidence type="ECO:0000313" key="9">
    <source>
        <dbReference type="EMBL" id="MFD0791298.1"/>
    </source>
</evidence>
<evidence type="ECO:0000256" key="2">
    <source>
        <dbReference type="ARBA" id="ARBA00005583"/>
    </source>
</evidence>
<keyword evidence="3 7" id="KW-0808">Transferase</keyword>
<dbReference type="InterPro" id="IPR018480">
    <property type="entry name" value="PNAcMuramoyl-5peptid_Trfase_CS"/>
</dbReference>
<accession>A0ABW3AJZ9</accession>
<evidence type="ECO:0000256" key="3">
    <source>
        <dbReference type="ARBA" id="ARBA00022679"/>
    </source>
</evidence>
<keyword evidence="7" id="KW-1003">Cell membrane</keyword>
<organism evidence="9 10">
    <name type="scientific">Microbacterium insulae</name>
    <dbReference type="NCBI Taxonomy" id="483014"/>
    <lineage>
        <taxon>Bacteria</taxon>
        <taxon>Bacillati</taxon>
        <taxon>Actinomycetota</taxon>
        <taxon>Actinomycetes</taxon>
        <taxon>Micrococcales</taxon>
        <taxon>Microbacteriaceae</taxon>
        <taxon>Microbacterium</taxon>
    </lineage>
</organism>
<feature type="transmembrane region" description="Helical" evidence="7">
    <location>
        <begin position="293"/>
        <end position="315"/>
    </location>
</feature>
<keyword evidence="4 7" id="KW-0812">Transmembrane</keyword>
<feature type="transmembrane region" description="Helical" evidence="7">
    <location>
        <begin position="6"/>
        <end position="26"/>
    </location>
</feature>
<comment type="pathway">
    <text evidence="7">Cell wall biogenesis; peptidoglycan biosynthesis.</text>
</comment>
<keyword evidence="7" id="KW-0460">Magnesium</keyword>
<dbReference type="CDD" id="cd06852">
    <property type="entry name" value="GT_MraY"/>
    <property type="match status" value="1"/>
</dbReference>
<comment type="similarity">
    <text evidence="2 7">Belongs to the glycosyltransferase 4 family. MraY subfamily.</text>
</comment>
<feature type="transmembrane region" description="Helical" evidence="7">
    <location>
        <begin position="195"/>
        <end position="216"/>
    </location>
</feature>
<evidence type="ECO:0000256" key="7">
    <source>
        <dbReference type="HAMAP-Rule" id="MF_00038"/>
    </source>
</evidence>
<reference evidence="10" key="1">
    <citation type="journal article" date="2019" name="Int. J. Syst. Evol. Microbiol.">
        <title>The Global Catalogue of Microorganisms (GCM) 10K type strain sequencing project: providing services to taxonomists for standard genome sequencing and annotation.</title>
        <authorList>
            <consortium name="The Broad Institute Genomics Platform"/>
            <consortium name="The Broad Institute Genome Sequencing Center for Infectious Disease"/>
            <person name="Wu L."/>
            <person name="Ma J."/>
        </authorList>
    </citation>
    <scope>NUCLEOTIDE SEQUENCE [LARGE SCALE GENOMIC DNA]</scope>
    <source>
        <strain evidence="10">CCUG 54523</strain>
    </source>
</reference>
<dbReference type="Pfam" id="PF00953">
    <property type="entry name" value="Glycos_transf_4"/>
    <property type="match status" value="1"/>
</dbReference>
<feature type="transmembrane region" description="Helical" evidence="7">
    <location>
        <begin position="157"/>
        <end position="183"/>
    </location>
</feature>
<sequence>MRSLLTAAAISLAFTLFLTPIFLRLFRRWGWGQVIRTPENVHNPSHGAKRGTPTMGGTIFILGTIVGYLVGAYTGNNPPTISGLLVLWMMVGFGAVGFIDDFMKVRSQRSLGLSGWRKIVGQLLVVVPFAVVGLNFANTWEETPVSPYVSIFRDLPVLSFFALGPVLGWLLYLAWTSFIGVAYSNSVNLTDGLDGLAAGAGIFVTGAYSLIAFWQFNQACWGGEGLSPGAFSACYPTPNPFDLAIVSASFVGALVGFLWWQAPKAEVFMGDVGSMSIGGVVAAMAILTRTELLSVLVAGVFIIAPGSVILQRMYFKATRGKRLFLMSPFHHHLEMRGWPEVKITVRMWIIAGLLAVSGIGFFYVEWLSQT</sequence>
<keyword evidence="7" id="KW-0573">Peptidoglycan synthesis</keyword>
<name>A0ABW3AJZ9_9MICO</name>
<dbReference type="EMBL" id="JBHTII010000002">
    <property type="protein sequence ID" value="MFD0791298.1"/>
    <property type="molecule type" value="Genomic_DNA"/>
</dbReference>
<dbReference type="PANTHER" id="PTHR22926:SF5">
    <property type="entry name" value="PHOSPHO-N-ACETYLMURAMOYL-PENTAPEPTIDE-TRANSFERASE HOMOLOG"/>
    <property type="match status" value="1"/>
</dbReference>
<dbReference type="Proteomes" id="UP001597055">
    <property type="component" value="Unassembled WGS sequence"/>
</dbReference>
<dbReference type="GO" id="GO:0016740">
    <property type="term" value="F:transferase activity"/>
    <property type="evidence" value="ECO:0007669"/>
    <property type="project" value="UniProtKB-KW"/>
</dbReference>
<dbReference type="Pfam" id="PF10555">
    <property type="entry name" value="MraY_sig1"/>
    <property type="match status" value="1"/>
</dbReference>
<evidence type="ECO:0000256" key="5">
    <source>
        <dbReference type="ARBA" id="ARBA00022989"/>
    </source>
</evidence>
<keyword evidence="5 7" id="KW-1133">Transmembrane helix</keyword>
<comment type="caution">
    <text evidence="9">The sequence shown here is derived from an EMBL/GenBank/DDBJ whole genome shotgun (WGS) entry which is preliminary data.</text>
</comment>
<dbReference type="InterPro" id="IPR000715">
    <property type="entry name" value="Glycosyl_transferase_4"/>
</dbReference>
<dbReference type="HAMAP" id="MF_00038">
    <property type="entry name" value="MraY"/>
    <property type="match status" value="1"/>
</dbReference>
<comment type="subcellular location">
    <subcellularLocation>
        <location evidence="7">Cell membrane</location>
        <topology evidence="7">Multi-pass membrane protein</topology>
    </subcellularLocation>
    <subcellularLocation>
        <location evidence="1">Membrane</location>
        <topology evidence="1">Multi-pass membrane protein</topology>
    </subcellularLocation>
</comment>
<keyword evidence="6 7" id="KW-0472">Membrane</keyword>
<evidence type="ECO:0000256" key="4">
    <source>
        <dbReference type="ARBA" id="ARBA00022692"/>
    </source>
</evidence>
<dbReference type="PANTHER" id="PTHR22926">
    <property type="entry name" value="PHOSPHO-N-ACETYLMURAMOYL-PENTAPEPTIDE-TRANSFERASE"/>
    <property type="match status" value="1"/>
</dbReference>
<proteinExistence type="inferred from homology"/>
<dbReference type="RefSeq" id="WP_204979069.1">
    <property type="nucleotide sequence ID" value="NZ_JBHTII010000002.1"/>
</dbReference>
<comment type="catalytic activity">
    <reaction evidence="7">
        <text>UDP-N-acetyl-alpha-D-muramoyl-L-alanyl-gamma-D-glutamyl-meso-2,6-diaminopimeloyl-D-alanyl-D-alanine + di-trans,octa-cis-undecaprenyl phosphate = di-trans,octa-cis-undecaprenyl diphospho-N-acetyl-alpha-D-muramoyl-L-alanyl-D-glutamyl-meso-2,6-diaminopimeloyl-D-alanyl-D-alanine + UMP</text>
        <dbReference type="Rhea" id="RHEA:28386"/>
        <dbReference type="ChEBI" id="CHEBI:57865"/>
        <dbReference type="ChEBI" id="CHEBI:60392"/>
        <dbReference type="ChEBI" id="CHEBI:61386"/>
        <dbReference type="ChEBI" id="CHEBI:61387"/>
        <dbReference type="EC" id="2.7.8.13"/>
    </reaction>
</comment>
<gene>
    <name evidence="7 9" type="primary">mraY</name>
    <name evidence="9" type="ORF">ACFQ0P_12890</name>
</gene>